<gene>
    <name evidence="5" type="ORF">EV676_10963</name>
</gene>
<feature type="domain" description="HTH gntR-type" evidence="4">
    <location>
        <begin position="31"/>
        <end position="98"/>
    </location>
</feature>
<dbReference type="PROSITE" id="PS50949">
    <property type="entry name" value="HTH_GNTR"/>
    <property type="match status" value="1"/>
</dbReference>
<protein>
    <submittedName>
        <fullName evidence="5">GntR family transcriptional regulator</fullName>
    </submittedName>
</protein>
<evidence type="ECO:0000256" key="1">
    <source>
        <dbReference type="ARBA" id="ARBA00023015"/>
    </source>
</evidence>
<dbReference type="PANTHER" id="PTHR43537">
    <property type="entry name" value="TRANSCRIPTIONAL REGULATOR, GNTR FAMILY"/>
    <property type="match status" value="1"/>
</dbReference>
<dbReference type="AlphaFoldDB" id="A0AA46DCQ0"/>
<dbReference type="InterPro" id="IPR008920">
    <property type="entry name" value="TF_FadR/GntR_C"/>
</dbReference>
<dbReference type="InterPro" id="IPR000524">
    <property type="entry name" value="Tscrpt_reg_HTH_GntR"/>
</dbReference>
<name>A0AA46DCQ0_9BURK</name>
<dbReference type="SUPFAM" id="SSF46785">
    <property type="entry name" value="Winged helix' DNA-binding domain"/>
    <property type="match status" value="1"/>
</dbReference>
<comment type="caution">
    <text evidence="5">The sequence shown here is derived from an EMBL/GenBank/DDBJ whole genome shotgun (WGS) entry which is preliminary data.</text>
</comment>
<keyword evidence="2" id="KW-0238">DNA-binding</keyword>
<dbReference type="GO" id="GO:0003677">
    <property type="term" value="F:DNA binding"/>
    <property type="evidence" value="ECO:0007669"/>
    <property type="project" value="UniProtKB-KW"/>
</dbReference>
<dbReference type="InterPro" id="IPR036388">
    <property type="entry name" value="WH-like_DNA-bd_sf"/>
</dbReference>
<dbReference type="Pfam" id="PF07729">
    <property type="entry name" value="FCD"/>
    <property type="match status" value="1"/>
</dbReference>
<dbReference type="Pfam" id="PF00392">
    <property type="entry name" value="GntR"/>
    <property type="match status" value="1"/>
</dbReference>
<dbReference type="Gene3D" id="1.20.120.530">
    <property type="entry name" value="GntR ligand-binding domain-like"/>
    <property type="match status" value="1"/>
</dbReference>
<dbReference type="SUPFAM" id="SSF48008">
    <property type="entry name" value="GntR ligand-binding domain-like"/>
    <property type="match status" value="1"/>
</dbReference>
<dbReference type="Gene3D" id="1.10.10.10">
    <property type="entry name" value="Winged helix-like DNA-binding domain superfamily/Winged helix DNA-binding domain"/>
    <property type="match status" value="1"/>
</dbReference>
<dbReference type="SMART" id="SM00895">
    <property type="entry name" value="FCD"/>
    <property type="match status" value="1"/>
</dbReference>
<proteinExistence type="predicted"/>
<keyword evidence="1" id="KW-0805">Transcription regulation</keyword>
<organism evidence="5 6">
    <name type="scientific">Caldimonas thermodepolymerans</name>
    <dbReference type="NCBI Taxonomy" id="215580"/>
    <lineage>
        <taxon>Bacteria</taxon>
        <taxon>Pseudomonadati</taxon>
        <taxon>Pseudomonadota</taxon>
        <taxon>Betaproteobacteria</taxon>
        <taxon>Burkholderiales</taxon>
        <taxon>Sphaerotilaceae</taxon>
        <taxon>Caldimonas</taxon>
    </lineage>
</organism>
<accession>A0AA46DCQ0</accession>
<dbReference type="SMART" id="SM00345">
    <property type="entry name" value="HTH_GNTR"/>
    <property type="match status" value="1"/>
</dbReference>
<evidence type="ECO:0000313" key="5">
    <source>
        <dbReference type="EMBL" id="TCP04977.1"/>
    </source>
</evidence>
<dbReference type="InterPro" id="IPR011711">
    <property type="entry name" value="GntR_C"/>
</dbReference>
<reference evidence="5 6" key="1">
    <citation type="submission" date="2019-03" db="EMBL/GenBank/DDBJ databases">
        <title>Genomic Encyclopedia of Type Strains, Phase IV (KMG-IV): sequencing the most valuable type-strain genomes for metagenomic binning, comparative biology and taxonomic classification.</title>
        <authorList>
            <person name="Goeker M."/>
        </authorList>
    </citation>
    <scope>NUCLEOTIDE SEQUENCE [LARGE SCALE GENOMIC DNA]</scope>
    <source>
        <strain evidence="5 6">DSM 15264</strain>
    </source>
</reference>
<dbReference type="PANTHER" id="PTHR43537:SF53">
    <property type="entry name" value="HTH-TYPE TRANSCRIPTIONAL REPRESSOR NANR"/>
    <property type="match status" value="1"/>
</dbReference>
<dbReference type="Proteomes" id="UP000294772">
    <property type="component" value="Unassembled WGS sequence"/>
</dbReference>
<evidence type="ECO:0000259" key="4">
    <source>
        <dbReference type="PROSITE" id="PS50949"/>
    </source>
</evidence>
<dbReference type="GO" id="GO:0003700">
    <property type="term" value="F:DNA-binding transcription factor activity"/>
    <property type="evidence" value="ECO:0007669"/>
    <property type="project" value="InterPro"/>
</dbReference>
<sequence length="263" mass="28929">MPALNEAGEGLPVTGPSTALALVEAAPEDARPSDEQMYQRIVEAILDHRLQPGTKLVEDRLGQAFGVSRTRIRHVLIRLANEQLVTLSRHRGATVVQPSAEEAREVFGVRRLIEPELVALYLRHAGDEAHARLAACIEAEEAARTLGDRHRAIRLSGEFHLLIAQGARHRTLERLLRELVSRTSLVLMTYGTPEAIAGTPLDGCRCHEHRALLQALRLGDVRAAQEVAVRHLAHLEALLDFTRPERGPADLLQLFGRAAADAD</sequence>
<dbReference type="InterPro" id="IPR036390">
    <property type="entry name" value="WH_DNA-bd_sf"/>
</dbReference>
<dbReference type="EMBL" id="SLXF01000009">
    <property type="protein sequence ID" value="TCP04977.1"/>
    <property type="molecule type" value="Genomic_DNA"/>
</dbReference>
<evidence type="ECO:0000256" key="3">
    <source>
        <dbReference type="ARBA" id="ARBA00023163"/>
    </source>
</evidence>
<evidence type="ECO:0000313" key="6">
    <source>
        <dbReference type="Proteomes" id="UP000294772"/>
    </source>
</evidence>
<keyword evidence="3" id="KW-0804">Transcription</keyword>
<evidence type="ECO:0000256" key="2">
    <source>
        <dbReference type="ARBA" id="ARBA00023125"/>
    </source>
</evidence>